<dbReference type="InterPro" id="IPR013752">
    <property type="entry name" value="KPA_reductase"/>
</dbReference>
<accession>A0A7V3NTT5</accession>
<dbReference type="UniPathway" id="UPA00028">
    <property type="reaction ID" value="UER00004"/>
</dbReference>
<dbReference type="InterPro" id="IPR003710">
    <property type="entry name" value="ApbA"/>
</dbReference>
<dbReference type="InterPro" id="IPR013332">
    <property type="entry name" value="KPR_N"/>
</dbReference>
<keyword evidence="5 9" id="KW-0521">NADP</keyword>
<dbReference type="AlphaFoldDB" id="A0A7V3NTT5"/>
<keyword evidence="9" id="KW-0566">Pantothenate biosynthesis</keyword>
<evidence type="ECO:0000256" key="3">
    <source>
        <dbReference type="ARBA" id="ARBA00013014"/>
    </source>
</evidence>
<comment type="pathway">
    <text evidence="1 9">Cofactor biosynthesis; (R)-pantothenate biosynthesis; (R)-pantoate from 3-methyl-2-oxobutanoate: step 2/2.</text>
</comment>
<comment type="similarity">
    <text evidence="2 9">Belongs to the ketopantoate reductase family.</text>
</comment>
<dbReference type="EC" id="1.1.1.169" evidence="3 9"/>
<dbReference type="PANTHER" id="PTHR43765:SF2">
    <property type="entry name" value="2-DEHYDROPANTOATE 2-REDUCTASE"/>
    <property type="match status" value="1"/>
</dbReference>
<evidence type="ECO:0000259" key="11">
    <source>
        <dbReference type="Pfam" id="PF08546"/>
    </source>
</evidence>
<comment type="function">
    <text evidence="9">Catalyzes the NADPH-dependent reduction of ketopantoate into pantoic acid.</text>
</comment>
<keyword evidence="6 9" id="KW-0560">Oxidoreductase</keyword>
<dbReference type="Pfam" id="PF08546">
    <property type="entry name" value="ApbA_C"/>
    <property type="match status" value="1"/>
</dbReference>
<gene>
    <name evidence="12" type="ORF">ENV38_04815</name>
</gene>
<dbReference type="GO" id="GO:0050661">
    <property type="term" value="F:NADP binding"/>
    <property type="evidence" value="ECO:0007669"/>
    <property type="project" value="TreeGrafter"/>
</dbReference>
<sequence>MKFIVLGVGSVRGYLISKLALAGNTVEAIVSKRSNKRLIEVEGIEYFQKDKRYVIKVPCYVYEDLMEIDTDYFILATKTREALQILDDLKERHFNFNYIVTVQNGIESHFKASQMFGEDHLILSIREGLYAFDLHKIRNVSDGNVENVVTSLIATRESMQKFAELLNSSGIPATVSFGAMTVLYEKLVINSVINPLASILKVKNGYLIKMLHTATVLGLINEALEVLSYEGISLSPSQVLEDLKSVIKATSENKCSMLQDLEKKKKTEIDYINGYLLRLAKKHGIDIPLNQMIYELITRMEELYGAH</sequence>
<evidence type="ECO:0000256" key="6">
    <source>
        <dbReference type="ARBA" id="ARBA00023002"/>
    </source>
</evidence>
<evidence type="ECO:0000256" key="7">
    <source>
        <dbReference type="ARBA" id="ARBA00032024"/>
    </source>
</evidence>
<evidence type="ECO:0000259" key="10">
    <source>
        <dbReference type="Pfam" id="PF02558"/>
    </source>
</evidence>
<feature type="domain" description="Ketopantoate reductase N-terminal" evidence="10">
    <location>
        <begin position="4"/>
        <end position="125"/>
    </location>
</feature>
<feature type="domain" description="Ketopantoate reductase C-terminal" evidence="11">
    <location>
        <begin position="181"/>
        <end position="300"/>
    </location>
</feature>
<dbReference type="GO" id="GO:0005737">
    <property type="term" value="C:cytoplasm"/>
    <property type="evidence" value="ECO:0007669"/>
    <property type="project" value="TreeGrafter"/>
</dbReference>
<dbReference type="SUPFAM" id="SSF48179">
    <property type="entry name" value="6-phosphogluconate dehydrogenase C-terminal domain-like"/>
    <property type="match status" value="1"/>
</dbReference>
<protein>
    <recommendedName>
        <fullName evidence="4 9">2-dehydropantoate 2-reductase</fullName>
        <ecNumber evidence="3 9">1.1.1.169</ecNumber>
    </recommendedName>
    <alternativeName>
        <fullName evidence="7 9">Ketopantoate reductase</fullName>
    </alternativeName>
</protein>
<dbReference type="InterPro" id="IPR050838">
    <property type="entry name" value="Ketopantoate_reductase"/>
</dbReference>
<comment type="catalytic activity">
    <reaction evidence="8 9">
        <text>(R)-pantoate + NADP(+) = 2-dehydropantoate + NADPH + H(+)</text>
        <dbReference type="Rhea" id="RHEA:16233"/>
        <dbReference type="ChEBI" id="CHEBI:11561"/>
        <dbReference type="ChEBI" id="CHEBI:15378"/>
        <dbReference type="ChEBI" id="CHEBI:15980"/>
        <dbReference type="ChEBI" id="CHEBI:57783"/>
        <dbReference type="ChEBI" id="CHEBI:58349"/>
        <dbReference type="EC" id="1.1.1.169"/>
    </reaction>
</comment>
<dbReference type="Gene3D" id="1.10.1040.10">
    <property type="entry name" value="N-(1-d-carboxylethyl)-l-norvaline Dehydrogenase, domain 2"/>
    <property type="match status" value="1"/>
</dbReference>
<dbReference type="PANTHER" id="PTHR43765">
    <property type="entry name" value="2-DEHYDROPANTOATE 2-REDUCTASE-RELATED"/>
    <property type="match status" value="1"/>
</dbReference>
<evidence type="ECO:0000256" key="9">
    <source>
        <dbReference type="RuleBase" id="RU362068"/>
    </source>
</evidence>
<evidence type="ECO:0000256" key="8">
    <source>
        <dbReference type="ARBA" id="ARBA00048793"/>
    </source>
</evidence>
<reference evidence="12" key="1">
    <citation type="journal article" date="2020" name="mSystems">
        <title>Genome- and Community-Level Interaction Insights into Carbon Utilization and Element Cycling Functions of Hydrothermarchaeota in Hydrothermal Sediment.</title>
        <authorList>
            <person name="Zhou Z."/>
            <person name="Liu Y."/>
            <person name="Xu W."/>
            <person name="Pan J."/>
            <person name="Luo Z.H."/>
            <person name="Li M."/>
        </authorList>
    </citation>
    <scope>NUCLEOTIDE SEQUENCE [LARGE SCALE GENOMIC DNA]</scope>
    <source>
        <strain evidence="12">SpSt-754</strain>
    </source>
</reference>
<dbReference type="GO" id="GO:0008677">
    <property type="term" value="F:2-dehydropantoate 2-reductase activity"/>
    <property type="evidence" value="ECO:0007669"/>
    <property type="project" value="UniProtKB-EC"/>
</dbReference>
<comment type="caution">
    <text evidence="12">The sequence shown here is derived from an EMBL/GenBank/DDBJ whole genome shotgun (WGS) entry which is preliminary data.</text>
</comment>
<dbReference type="InterPro" id="IPR013328">
    <property type="entry name" value="6PGD_dom2"/>
</dbReference>
<evidence type="ECO:0000256" key="4">
    <source>
        <dbReference type="ARBA" id="ARBA00019465"/>
    </source>
</evidence>
<dbReference type="InterPro" id="IPR008927">
    <property type="entry name" value="6-PGluconate_DH-like_C_sf"/>
</dbReference>
<evidence type="ECO:0000313" key="12">
    <source>
        <dbReference type="EMBL" id="HGB36208.1"/>
    </source>
</evidence>
<evidence type="ECO:0000256" key="5">
    <source>
        <dbReference type="ARBA" id="ARBA00022857"/>
    </source>
</evidence>
<name>A0A7V3NTT5_UNCW3</name>
<dbReference type="Pfam" id="PF02558">
    <property type="entry name" value="ApbA"/>
    <property type="match status" value="1"/>
</dbReference>
<dbReference type="Gene3D" id="3.40.50.720">
    <property type="entry name" value="NAD(P)-binding Rossmann-like Domain"/>
    <property type="match status" value="1"/>
</dbReference>
<proteinExistence type="inferred from homology"/>
<evidence type="ECO:0000256" key="1">
    <source>
        <dbReference type="ARBA" id="ARBA00004994"/>
    </source>
</evidence>
<organism evidence="12">
    <name type="scientific">candidate division WOR-3 bacterium</name>
    <dbReference type="NCBI Taxonomy" id="2052148"/>
    <lineage>
        <taxon>Bacteria</taxon>
        <taxon>Bacteria division WOR-3</taxon>
    </lineage>
</organism>
<dbReference type="EMBL" id="DTGD01000177">
    <property type="protein sequence ID" value="HGB36208.1"/>
    <property type="molecule type" value="Genomic_DNA"/>
</dbReference>
<dbReference type="NCBIfam" id="TIGR00745">
    <property type="entry name" value="apbA_panE"/>
    <property type="match status" value="1"/>
</dbReference>
<evidence type="ECO:0000256" key="2">
    <source>
        <dbReference type="ARBA" id="ARBA00007870"/>
    </source>
</evidence>
<dbReference type="GO" id="GO:0015940">
    <property type="term" value="P:pantothenate biosynthetic process"/>
    <property type="evidence" value="ECO:0007669"/>
    <property type="project" value="UniProtKB-UniPathway"/>
</dbReference>